<sequence length="66" mass="7260">MDNNTALKHPPEMYQGECVAGLLLLEKDDKVHLKLCLTYSRGAALTNRNCLSAVSGKTEDAQRLLT</sequence>
<evidence type="ECO:0000313" key="2">
    <source>
        <dbReference type="Proteomes" id="UP001469553"/>
    </source>
</evidence>
<proteinExistence type="predicted"/>
<dbReference type="EMBL" id="JAHRIP010085839">
    <property type="protein sequence ID" value="MEQ2314880.1"/>
    <property type="molecule type" value="Genomic_DNA"/>
</dbReference>
<evidence type="ECO:0000313" key="1">
    <source>
        <dbReference type="EMBL" id="MEQ2314880.1"/>
    </source>
</evidence>
<reference evidence="1 2" key="1">
    <citation type="submission" date="2021-06" db="EMBL/GenBank/DDBJ databases">
        <authorList>
            <person name="Palmer J.M."/>
        </authorList>
    </citation>
    <scope>NUCLEOTIDE SEQUENCE [LARGE SCALE GENOMIC DNA]</scope>
    <source>
        <strain evidence="1 2">AS_MEX2019</strain>
        <tissue evidence="1">Muscle</tissue>
    </source>
</reference>
<organism evidence="1 2">
    <name type="scientific">Ameca splendens</name>
    <dbReference type="NCBI Taxonomy" id="208324"/>
    <lineage>
        <taxon>Eukaryota</taxon>
        <taxon>Metazoa</taxon>
        <taxon>Chordata</taxon>
        <taxon>Craniata</taxon>
        <taxon>Vertebrata</taxon>
        <taxon>Euteleostomi</taxon>
        <taxon>Actinopterygii</taxon>
        <taxon>Neopterygii</taxon>
        <taxon>Teleostei</taxon>
        <taxon>Neoteleostei</taxon>
        <taxon>Acanthomorphata</taxon>
        <taxon>Ovalentaria</taxon>
        <taxon>Atherinomorphae</taxon>
        <taxon>Cyprinodontiformes</taxon>
        <taxon>Goodeidae</taxon>
        <taxon>Ameca</taxon>
    </lineage>
</organism>
<accession>A0ABV1A9M9</accession>
<keyword evidence="2" id="KW-1185">Reference proteome</keyword>
<dbReference type="Proteomes" id="UP001469553">
    <property type="component" value="Unassembled WGS sequence"/>
</dbReference>
<protein>
    <submittedName>
        <fullName evidence="1">Uncharacterized protein</fullName>
    </submittedName>
</protein>
<name>A0ABV1A9M9_9TELE</name>
<comment type="caution">
    <text evidence="1">The sequence shown here is derived from an EMBL/GenBank/DDBJ whole genome shotgun (WGS) entry which is preliminary data.</text>
</comment>
<gene>
    <name evidence="1" type="ORF">AMECASPLE_016475</name>
</gene>